<evidence type="ECO:0000256" key="1">
    <source>
        <dbReference type="ARBA" id="ARBA00001311"/>
    </source>
</evidence>
<proteinExistence type="inferred from homology"/>
<name>A0A1H4TJR5_RHOJO</name>
<reference evidence="6" key="1">
    <citation type="submission" date="2016-10" db="EMBL/GenBank/DDBJ databases">
        <authorList>
            <person name="Varghese N."/>
        </authorList>
    </citation>
    <scope>NUCLEOTIDE SEQUENCE [LARGE SCALE GENOMIC DNA]</scope>
    <source>
        <strain evidence="6">DSM 44719</strain>
    </source>
</reference>
<dbReference type="Pfam" id="PF01425">
    <property type="entry name" value="Amidase"/>
    <property type="match status" value="1"/>
</dbReference>
<dbReference type="GO" id="GO:0004040">
    <property type="term" value="F:amidase activity"/>
    <property type="evidence" value="ECO:0007669"/>
    <property type="project" value="UniProtKB-EC"/>
</dbReference>
<dbReference type="InterPro" id="IPR000120">
    <property type="entry name" value="Amidase"/>
</dbReference>
<dbReference type="Proteomes" id="UP000183407">
    <property type="component" value="Unassembled WGS sequence"/>
</dbReference>
<gene>
    <name evidence="5" type="ORF">SAMN04490220_1971</name>
</gene>
<dbReference type="Gene3D" id="3.90.1300.10">
    <property type="entry name" value="Amidase signature (AS) domain"/>
    <property type="match status" value="1"/>
</dbReference>
<sequence length="474" mass="49368">MTVNNDSPSTFAHGFFTTQSIGALGSQLRNGQTTSLELVDHALAEIERANPVLNAFSSIDADGARRTAEHADTELARGIDRGPLHGIPIAIKDIIDVAGQVTTAGSALYLDRYADKDAACVRALREAGAIIVGKTVLHEFAYGATCDRSVHGASRNPHDPSRISGGSSGGSAVAVAAGMVPMALGTDTAGSVRVPAALCGIVGFKPAFDAISTDGVYPLSPSLDHVGIFTQTVADAALTYQALAASDGGASTAAAADDSTLPEVRVAWVEPSSIGPVDPAVETAVRTAVTDLLGPIPSINLDYSSGDLFSVFSTIQGSEAFAEHVDDVTHAADAIDTEVLGRLQRGAELRAWEYLHAVTARTAFREALEEYFHQYDVLALPTVPTVAVHVGERTHSIDGVEVEIRSALLSLTSPWNLTGSPSITLPAGFVDDLPIGLQLVCATGHEDTLFRLVTRLEGDLAESDPSIAAISLPT</sequence>
<comment type="catalytic activity">
    <reaction evidence="1">
        <text>a monocarboxylic acid amide + H2O = a monocarboxylate + NH4(+)</text>
        <dbReference type="Rhea" id="RHEA:12020"/>
        <dbReference type="ChEBI" id="CHEBI:15377"/>
        <dbReference type="ChEBI" id="CHEBI:28938"/>
        <dbReference type="ChEBI" id="CHEBI:35757"/>
        <dbReference type="ChEBI" id="CHEBI:83628"/>
        <dbReference type="EC" id="3.5.1.4"/>
    </reaction>
</comment>
<dbReference type="InterPro" id="IPR020556">
    <property type="entry name" value="Amidase_CS"/>
</dbReference>
<dbReference type="RefSeq" id="WP_073369913.1">
    <property type="nucleotide sequence ID" value="NZ_FNTL01000004.1"/>
</dbReference>
<evidence type="ECO:0000313" key="5">
    <source>
        <dbReference type="EMBL" id="SEC56692.1"/>
    </source>
</evidence>
<dbReference type="InterPro" id="IPR036928">
    <property type="entry name" value="AS_sf"/>
</dbReference>
<organism evidence="5 6">
    <name type="scientific">Rhodococcus jostii</name>
    <dbReference type="NCBI Taxonomy" id="132919"/>
    <lineage>
        <taxon>Bacteria</taxon>
        <taxon>Bacillati</taxon>
        <taxon>Actinomycetota</taxon>
        <taxon>Actinomycetes</taxon>
        <taxon>Mycobacteriales</taxon>
        <taxon>Nocardiaceae</taxon>
        <taxon>Rhodococcus</taxon>
    </lineage>
</organism>
<evidence type="ECO:0000313" key="6">
    <source>
        <dbReference type="Proteomes" id="UP000183407"/>
    </source>
</evidence>
<dbReference type="OrthoDB" id="182039at2"/>
<dbReference type="PANTHER" id="PTHR11895">
    <property type="entry name" value="TRANSAMIDASE"/>
    <property type="match status" value="1"/>
</dbReference>
<feature type="domain" description="Amidase" evidence="4">
    <location>
        <begin position="37"/>
        <end position="449"/>
    </location>
</feature>
<dbReference type="EC" id="3.5.1.4" evidence="3"/>
<evidence type="ECO:0000256" key="3">
    <source>
        <dbReference type="ARBA" id="ARBA00012922"/>
    </source>
</evidence>
<accession>A0A1H4TJR5</accession>
<keyword evidence="5" id="KW-0808">Transferase</keyword>
<dbReference type="EMBL" id="FNTL01000004">
    <property type="protein sequence ID" value="SEC56692.1"/>
    <property type="molecule type" value="Genomic_DNA"/>
</dbReference>
<evidence type="ECO:0000256" key="2">
    <source>
        <dbReference type="ARBA" id="ARBA00009199"/>
    </source>
</evidence>
<dbReference type="AlphaFoldDB" id="A0A1H4TJR5"/>
<dbReference type="PROSITE" id="PS00571">
    <property type="entry name" value="AMIDASES"/>
    <property type="match status" value="1"/>
</dbReference>
<comment type="similarity">
    <text evidence="2">Belongs to the amidase family.</text>
</comment>
<dbReference type="PANTHER" id="PTHR11895:SF7">
    <property type="entry name" value="GLUTAMYL-TRNA(GLN) AMIDOTRANSFERASE SUBUNIT A, MITOCHONDRIAL"/>
    <property type="match status" value="1"/>
</dbReference>
<dbReference type="InterPro" id="IPR023631">
    <property type="entry name" value="Amidase_dom"/>
</dbReference>
<dbReference type="SUPFAM" id="SSF75304">
    <property type="entry name" value="Amidase signature (AS) enzymes"/>
    <property type="match status" value="1"/>
</dbReference>
<dbReference type="GO" id="GO:0016740">
    <property type="term" value="F:transferase activity"/>
    <property type="evidence" value="ECO:0007669"/>
    <property type="project" value="UniProtKB-KW"/>
</dbReference>
<protein>
    <recommendedName>
        <fullName evidence="3">amidase</fullName>
        <ecNumber evidence="3">3.5.1.4</ecNumber>
    </recommendedName>
</protein>
<evidence type="ECO:0000259" key="4">
    <source>
        <dbReference type="Pfam" id="PF01425"/>
    </source>
</evidence>